<keyword evidence="4" id="KW-1185">Reference proteome</keyword>
<dbReference type="OrthoDB" id="3687473at2759"/>
<protein>
    <submittedName>
        <fullName evidence="3">Uncharacterized protein</fullName>
    </submittedName>
</protein>
<evidence type="ECO:0000256" key="2">
    <source>
        <dbReference type="SAM" id="Phobius"/>
    </source>
</evidence>
<sequence>MENSTQEPYRDSPTSSRSSTPLSSSHTLPAKPPPLLPVDASHEPLTPYRDQPSPTSPTPPLAVASPTPQRYRASTLTPNARLHLAEIQVFLPPYTDAPQPANDDDVPLAQLYPYPTEAPPPYQIAVRESYRETLLQHIPSRSVSTVDDEESGVATAGADDERFDVEKVMAAIIVSMLLVVVASILALIAISGFDWKFKW</sequence>
<feature type="compositionally biased region" description="Low complexity" evidence="1">
    <location>
        <begin position="12"/>
        <end position="29"/>
    </location>
</feature>
<evidence type="ECO:0000313" key="4">
    <source>
        <dbReference type="Proteomes" id="UP000800036"/>
    </source>
</evidence>
<proteinExistence type="predicted"/>
<keyword evidence="2" id="KW-0812">Transmembrane</keyword>
<feature type="transmembrane region" description="Helical" evidence="2">
    <location>
        <begin position="168"/>
        <end position="193"/>
    </location>
</feature>
<keyword evidence="2" id="KW-1133">Transmembrane helix</keyword>
<dbReference type="AlphaFoldDB" id="A0A6A5VGI4"/>
<accession>A0A6A5VGI4</accession>
<name>A0A6A5VGI4_9PLEO</name>
<dbReference type="Proteomes" id="UP000800036">
    <property type="component" value="Unassembled WGS sequence"/>
</dbReference>
<gene>
    <name evidence="3" type="ORF">BU23DRAFT_44778</name>
</gene>
<keyword evidence="2" id="KW-0472">Membrane</keyword>
<evidence type="ECO:0000313" key="3">
    <source>
        <dbReference type="EMBL" id="KAF1976294.1"/>
    </source>
</evidence>
<feature type="region of interest" description="Disordered" evidence="1">
    <location>
        <begin position="1"/>
        <end position="70"/>
    </location>
</feature>
<organism evidence="3 4">
    <name type="scientific">Bimuria novae-zelandiae CBS 107.79</name>
    <dbReference type="NCBI Taxonomy" id="1447943"/>
    <lineage>
        <taxon>Eukaryota</taxon>
        <taxon>Fungi</taxon>
        <taxon>Dikarya</taxon>
        <taxon>Ascomycota</taxon>
        <taxon>Pezizomycotina</taxon>
        <taxon>Dothideomycetes</taxon>
        <taxon>Pleosporomycetidae</taxon>
        <taxon>Pleosporales</taxon>
        <taxon>Massarineae</taxon>
        <taxon>Didymosphaeriaceae</taxon>
        <taxon>Bimuria</taxon>
    </lineage>
</organism>
<evidence type="ECO:0000256" key="1">
    <source>
        <dbReference type="SAM" id="MobiDB-lite"/>
    </source>
</evidence>
<reference evidence="3" key="1">
    <citation type="journal article" date="2020" name="Stud. Mycol.">
        <title>101 Dothideomycetes genomes: a test case for predicting lifestyles and emergence of pathogens.</title>
        <authorList>
            <person name="Haridas S."/>
            <person name="Albert R."/>
            <person name="Binder M."/>
            <person name="Bloem J."/>
            <person name="Labutti K."/>
            <person name="Salamov A."/>
            <person name="Andreopoulos B."/>
            <person name="Baker S."/>
            <person name="Barry K."/>
            <person name="Bills G."/>
            <person name="Bluhm B."/>
            <person name="Cannon C."/>
            <person name="Castanera R."/>
            <person name="Culley D."/>
            <person name="Daum C."/>
            <person name="Ezra D."/>
            <person name="Gonzalez J."/>
            <person name="Henrissat B."/>
            <person name="Kuo A."/>
            <person name="Liang C."/>
            <person name="Lipzen A."/>
            <person name="Lutzoni F."/>
            <person name="Magnuson J."/>
            <person name="Mondo S."/>
            <person name="Nolan M."/>
            <person name="Ohm R."/>
            <person name="Pangilinan J."/>
            <person name="Park H.-J."/>
            <person name="Ramirez L."/>
            <person name="Alfaro M."/>
            <person name="Sun H."/>
            <person name="Tritt A."/>
            <person name="Yoshinaga Y."/>
            <person name="Zwiers L.-H."/>
            <person name="Turgeon B."/>
            <person name="Goodwin S."/>
            <person name="Spatafora J."/>
            <person name="Crous P."/>
            <person name="Grigoriev I."/>
        </authorList>
    </citation>
    <scope>NUCLEOTIDE SEQUENCE</scope>
    <source>
        <strain evidence="3">CBS 107.79</strain>
    </source>
</reference>
<dbReference type="EMBL" id="ML976667">
    <property type="protein sequence ID" value="KAF1976294.1"/>
    <property type="molecule type" value="Genomic_DNA"/>
</dbReference>